<dbReference type="EMBL" id="LWDQ01000001">
    <property type="protein sequence ID" value="OMH59642.1"/>
    <property type="molecule type" value="Genomic_DNA"/>
</dbReference>
<dbReference type="OMA" id="VTHTWDL"/>
<evidence type="ECO:0000313" key="25">
    <source>
        <dbReference type="Proteomes" id="UP000256381"/>
    </source>
</evidence>
<dbReference type="InterPro" id="IPR024344">
    <property type="entry name" value="MDMPI_metal-binding"/>
</dbReference>
<dbReference type="Proteomes" id="UP000256381">
    <property type="component" value="Unassembled WGS sequence"/>
</dbReference>
<evidence type="ECO:0000313" key="18">
    <source>
        <dbReference type="Proteomes" id="UP000046947"/>
    </source>
</evidence>
<dbReference type="Pfam" id="PF11716">
    <property type="entry name" value="MDMPI_N"/>
    <property type="match status" value="1"/>
</dbReference>
<evidence type="ECO:0000313" key="22">
    <source>
        <dbReference type="Proteomes" id="UP000049023"/>
    </source>
</evidence>
<dbReference type="InterPro" id="IPR034660">
    <property type="entry name" value="DinB/YfiT-like"/>
</dbReference>
<evidence type="ECO:0000313" key="13">
    <source>
        <dbReference type="EMBL" id="REQ57629.1"/>
    </source>
</evidence>
<reference evidence="12 24" key="4">
    <citation type="submission" date="2016-04" db="EMBL/GenBank/DDBJ databases">
        <authorList>
            <person name="Bigi M."/>
            <person name="Bigi F."/>
            <person name="Soria M.A."/>
        </authorList>
    </citation>
    <scope>NUCLEOTIDE SEQUENCE [LARGE SCALE GENOMIC DNA]</scope>
    <source>
        <strain evidence="12 24">6548</strain>
    </source>
</reference>
<evidence type="ECO:0000313" key="17">
    <source>
        <dbReference type="Proteomes" id="UP000046680"/>
    </source>
</evidence>
<reference evidence="7 23" key="2">
    <citation type="submission" date="2015-03" db="EMBL/GenBank/DDBJ databases">
        <authorList>
            <consortium name="Pathogen Informatics"/>
            <person name="Murphy D."/>
        </authorList>
    </citation>
    <scope>NUCLEOTIDE SEQUENCE [LARGE SCALE GENOMIC DNA]</scope>
    <source>
        <strain evidence="7 23">0268S</strain>
    </source>
</reference>
<proteinExistence type="predicted"/>
<name>A0A045H191_MYCTX</name>
<dbReference type="Proteomes" id="UP000048289">
    <property type="component" value="Unassembled WGS sequence"/>
</dbReference>
<dbReference type="EMBL" id="CGCX01000201">
    <property type="protein sequence ID" value="CFR69772.1"/>
    <property type="molecule type" value="Genomic_DNA"/>
</dbReference>
<dbReference type="EMBL" id="CFOE01000400">
    <property type="protein sequence ID" value="CFE41128.1"/>
    <property type="molecule type" value="Genomic_DNA"/>
</dbReference>
<reference evidence="14 26" key="8">
    <citation type="submission" date="2018-08" db="EMBL/GenBank/DDBJ databases">
        <authorList>
            <person name="Fokvardsen B D."/>
            <person name="Norman A."/>
        </authorList>
    </citation>
    <scope>NUCLEOTIDE SEQUENCE [LARGE SCALE GENOMIC DNA]</scope>
    <source>
        <strain evidence="14 26">DKC2</strain>
    </source>
</reference>
<reference evidence="9" key="1">
    <citation type="submission" date="2015-03" db="EMBL/GenBank/DDBJ databases">
        <authorList>
            <person name="Murphy D."/>
        </authorList>
    </citation>
    <scope>NUCLEOTIDE SEQUENCE [LARGE SCALE GENOMIC DNA]</scope>
    <source>
        <strain evidence="9">K00500041</strain>
    </source>
</reference>
<dbReference type="EMBL" id="CNFU01000179">
    <property type="protein sequence ID" value="CKR37946.1"/>
    <property type="molecule type" value="Genomic_DNA"/>
</dbReference>
<dbReference type="NCBIfam" id="TIGR03086">
    <property type="entry name" value="TIGR03086 family metal-binding protein"/>
    <property type="match status" value="1"/>
</dbReference>
<reference evidence="11 27" key="9">
    <citation type="submission" date="2021-03" db="EMBL/GenBank/DDBJ databases">
        <title>Whole Genome Sequencing of Mycobacterium tuberculosis clinical isolates from Arunachal Pradesh, India.</title>
        <authorList>
            <person name="Singh S."/>
            <person name="Mudliar S.R."/>
            <person name="Kulsum U."/>
            <person name="Rufai S.B."/>
            <person name="Singh P.K."/>
            <person name="Umpo M."/>
            <person name="Nyori M."/>
        </authorList>
    </citation>
    <scope>NUCLEOTIDE SEQUENCE [LARGE SCALE GENOMIC DNA]</scope>
    <source>
        <strain evidence="11 27">OMICS/BPL/0142/20/SP</strain>
    </source>
</reference>
<evidence type="ECO:0000313" key="6">
    <source>
        <dbReference type="EMBL" id="CKT60975.1"/>
    </source>
</evidence>
<gene>
    <name evidence="12" type="ORF">A4S10_01813</name>
    <name evidence="14" type="ORF">DKC2_1826</name>
    <name evidence="13" type="ORF">DSJ38_00280</name>
    <name evidence="4" type="ORF">ERS007657_00798</name>
    <name evidence="8" type="ORF">ERS007661_00298</name>
    <name evidence="2" type="ORF">ERS007681_02773</name>
    <name evidence="3" type="ORF">ERS007688_02626</name>
    <name evidence="9" type="ORF">ERS007703_04239</name>
    <name evidence="10" type="ORF">ERS007741_03591</name>
    <name evidence="6" type="ORF">ERS027646_03881</name>
    <name evidence="5" type="ORF">ERS027661_01164</name>
    <name evidence="7" type="ORF">ERS094118_01976</name>
    <name evidence="11" type="ORF">J8J21_03865</name>
</gene>
<evidence type="ECO:0000313" key="8">
    <source>
        <dbReference type="EMBL" id="CNU22063.1"/>
    </source>
</evidence>
<dbReference type="EMBL" id="CSAE01000705">
    <property type="protein sequence ID" value="COW79516.1"/>
    <property type="molecule type" value="Genomic_DNA"/>
</dbReference>
<evidence type="ECO:0000313" key="16">
    <source>
        <dbReference type="Proteomes" id="UP000039217"/>
    </source>
</evidence>
<evidence type="ECO:0000313" key="5">
    <source>
        <dbReference type="EMBL" id="CKR37946.1"/>
    </source>
</evidence>
<dbReference type="NCBIfam" id="TIGR03083">
    <property type="entry name" value="maleylpyruvate isomerase family mycothiol-dependent enzyme"/>
    <property type="match status" value="1"/>
</dbReference>
<dbReference type="AlphaFoldDB" id="A0A045H191"/>
<reference evidence="13" key="7">
    <citation type="submission" date="2018-07" db="EMBL/GenBank/DDBJ databases">
        <authorList>
            <person name="Shah S."/>
            <person name="Brown T."/>
            <person name="Auld S."/>
            <person name="Bratton K."/>
            <person name="Narechania A."/>
            <person name="Mathema B."/>
            <person name="Gandhi N."/>
        </authorList>
    </citation>
    <scope>NUCLEOTIDE SEQUENCE</scope>
    <source>
        <strain evidence="13">32301_S10</strain>
    </source>
</reference>
<evidence type="ECO:0000313" key="15">
    <source>
        <dbReference type="Proteomes" id="UP000038802"/>
    </source>
</evidence>
<feature type="domain" description="Mycothiol-dependent maleylpyruvate isomerase metal-binding" evidence="1">
    <location>
        <begin position="9"/>
        <end position="130"/>
    </location>
</feature>
<dbReference type="PATRIC" id="fig|1773.211.peg.3427"/>
<dbReference type="Gene3D" id="1.20.120.450">
    <property type="entry name" value="dinb family like domain"/>
    <property type="match status" value="1"/>
</dbReference>
<evidence type="ECO:0000313" key="4">
    <source>
        <dbReference type="EMBL" id="CFR69772.1"/>
    </source>
</evidence>
<dbReference type="Proteomes" id="UP000048600">
    <property type="component" value="Unassembled WGS sequence"/>
</dbReference>
<organism evidence="12 24">
    <name type="scientific">Mycobacterium tuberculosis</name>
    <dbReference type="NCBI Taxonomy" id="1773"/>
    <lineage>
        <taxon>Bacteria</taxon>
        <taxon>Bacillati</taxon>
        <taxon>Actinomycetota</taxon>
        <taxon>Actinomycetes</taxon>
        <taxon>Mycobacteriales</taxon>
        <taxon>Mycobacteriaceae</taxon>
        <taxon>Mycobacterium</taxon>
        <taxon>Mycobacterium tuberculosis complex</taxon>
    </lineage>
</organism>
<dbReference type="EMBL" id="CFOH01000461">
    <property type="protein sequence ID" value="CFE57674.1"/>
    <property type="molecule type" value="Genomic_DNA"/>
</dbReference>
<evidence type="ECO:0000313" key="14">
    <source>
        <dbReference type="EMBL" id="VCU49989.1"/>
    </source>
</evidence>
<dbReference type="Proteomes" id="UP000189452">
    <property type="component" value="Chromosome"/>
</dbReference>
<evidence type="ECO:0000313" key="20">
    <source>
        <dbReference type="Proteomes" id="UP000048600"/>
    </source>
</evidence>
<dbReference type="SMR" id="A0A045H191"/>
<reference evidence="13 25" key="5">
    <citation type="journal article" date="2017" name="N. Engl. J. Med.">
        <title>Transmission of Extensively Drug-Resistant Tuberculosis in South Africa.</title>
        <authorList>
            <person name="Shah N.S."/>
            <person name="Auld S.C."/>
            <person name="Brust J.C."/>
            <person name="Mathema B."/>
            <person name="Ismail N."/>
            <person name="Moodley P."/>
            <person name="Mlisana K."/>
            <person name="Allana S."/>
            <person name="Campbell A."/>
            <person name="Mthiyane T."/>
            <person name="Morris N."/>
            <person name="Mpangase P."/>
            <person name="van der Meulen H."/>
            <person name="Omar S.V."/>
            <person name="Brown T.S."/>
            <person name="Narechania A."/>
            <person name="Shaskina E."/>
            <person name="Kapwata T."/>
            <person name="Kreiswirth B."/>
            <person name="Gandhi N.R."/>
        </authorList>
    </citation>
    <scope>NUCLEOTIDE SEQUENCE [LARGE SCALE GENOMIC DNA]</scope>
    <source>
        <strain evidence="13 25">32301_S10</strain>
    </source>
</reference>
<evidence type="ECO:0000313" key="3">
    <source>
        <dbReference type="EMBL" id="CFE57674.1"/>
    </source>
</evidence>
<dbReference type="EMBL" id="JAGIZI010000004">
    <property type="protein sequence ID" value="MBP0682271.1"/>
    <property type="molecule type" value="Genomic_DNA"/>
</dbReference>
<dbReference type="RefSeq" id="WP_003408493.1">
    <property type="nucleotide sequence ID" value="NZ_AP018033.1"/>
</dbReference>
<dbReference type="Proteomes" id="UP000038802">
    <property type="component" value="Unassembled WGS sequence"/>
</dbReference>
<dbReference type="Proteomes" id="UP000046680">
    <property type="component" value="Unassembled WGS sequence"/>
</dbReference>
<dbReference type="EMBL" id="CNGE01001010">
    <property type="protein sequence ID" value="CKT60975.1"/>
    <property type="molecule type" value="Genomic_DNA"/>
</dbReference>
<evidence type="ECO:0000313" key="24">
    <source>
        <dbReference type="Proteomes" id="UP000189452"/>
    </source>
</evidence>
<evidence type="ECO:0000313" key="27">
    <source>
        <dbReference type="Proteomes" id="UP000671119"/>
    </source>
</evidence>
<dbReference type="EMBL" id="QTBD01000004">
    <property type="protein sequence ID" value="REQ57629.1"/>
    <property type="molecule type" value="Genomic_DNA"/>
</dbReference>
<evidence type="ECO:0000313" key="10">
    <source>
        <dbReference type="EMBL" id="COW99727.1"/>
    </source>
</evidence>
<evidence type="ECO:0000313" key="12">
    <source>
        <dbReference type="EMBL" id="OMH59642.1"/>
    </source>
</evidence>
<dbReference type="GO" id="GO:0046872">
    <property type="term" value="F:metal ion binding"/>
    <property type="evidence" value="ECO:0007669"/>
    <property type="project" value="InterPro"/>
</dbReference>
<evidence type="ECO:0000313" key="26">
    <source>
        <dbReference type="Proteomes" id="UP000300237"/>
    </source>
</evidence>
<dbReference type="InterPro" id="IPR017520">
    <property type="entry name" value="CHP03086"/>
</dbReference>
<evidence type="ECO:0000313" key="21">
    <source>
        <dbReference type="Proteomes" id="UP000048948"/>
    </source>
</evidence>
<dbReference type="GeneID" id="45425698"/>
<dbReference type="Proteomes" id="UP000046947">
    <property type="component" value="Unassembled WGS sequence"/>
</dbReference>
<dbReference type="Proteomes" id="UP000039217">
    <property type="component" value="Unassembled WGS sequence"/>
</dbReference>
<evidence type="ECO:0000313" key="11">
    <source>
        <dbReference type="EMBL" id="MBP0682271.1"/>
    </source>
</evidence>
<dbReference type="EMBL" id="CQQC01000052">
    <property type="protein sequence ID" value="CNU22063.1"/>
    <property type="molecule type" value="Genomic_DNA"/>
</dbReference>
<dbReference type="InterPro" id="IPR017517">
    <property type="entry name" value="Maleyloyr_isom"/>
</dbReference>
<sequence length="189" mass="19910">MDLYSNLVEAEQRLVALVSSIEADSYSSPTPCDRWDVRALLSHALASIDAFAAAVDGAPGPDMAQVFSGADIVGDDPLGATQRITRRSQAAWSTVRDLNAELSTFIGVMPAGQALAIITFSTVVHGWDLAVATGQAGELPEHLAEAAQQVAAELVPVLRPRGLFAHDVDLAGEATPTQRLVALTGRKPR</sequence>
<dbReference type="Proteomes" id="UP000048948">
    <property type="component" value="Unassembled WGS sequence"/>
</dbReference>
<dbReference type="EMBL" id="LR027516">
    <property type="protein sequence ID" value="VCU49989.1"/>
    <property type="molecule type" value="Genomic_DNA"/>
</dbReference>
<protein>
    <submittedName>
        <fullName evidence="2">TIGR03086 family protein</fullName>
    </submittedName>
</protein>
<evidence type="ECO:0000313" key="9">
    <source>
        <dbReference type="EMBL" id="COW79516.1"/>
    </source>
</evidence>
<evidence type="ECO:0000259" key="1">
    <source>
        <dbReference type="Pfam" id="PF11716"/>
    </source>
</evidence>
<dbReference type="Proteomes" id="UP000671119">
    <property type="component" value="Unassembled WGS sequence"/>
</dbReference>
<evidence type="ECO:0000313" key="23">
    <source>
        <dbReference type="Proteomes" id="UP000050139"/>
    </source>
</evidence>
<dbReference type="EMBL" id="CHKL01000564">
    <property type="protein sequence ID" value="COW99727.1"/>
    <property type="molecule type" value="Genomic_DNA"/>
</dbReference>
<dbReference type="Proteomes" id="UP000049023">
    <property type="component" value="Unassembled WGS sequence"/>
</dbReference>
<reference evidence="15 16" key="3">
    <citation type="submission" date="2015-03" db="EMBL/GenBank/DDBJ databases">
        <authorList>
            <consortium name="Pathogen Informatics"/>
        </authorList>
    </citation>
    <scope>NUCLEOTIDE SEQUENCE [LARGE SCALE GENOMIC DNA]</scope>
    <source>
        <strain evidence="6 21">Bir 172</strain>
        <strain evidence="5 22">Bir 187</strain>
        <strain evidence="4 17">C09601061</strain>
        <strain evidence="8 16">D00501624</strain>
        <strain evidence="2 19">G09901357</strain>
        <strain evidence="3 18">H09601792</strain>
        <strain evidence="15">K00500041</strain>
        <strain evidence="10 20">P00601463</strain>
    </source>
</reference>
<dbReference type="SUPFAM" id="SSF109854">
    <property type="entry name" value="DinB/YfiT-like putative metalloenzymes"/>
    <property type="match status" value="1"/>
</dbReference>
<evidence type="ECO:0000313" key="19">
    <source>
        <dbReference type="Proteomes" id="UP000048289"/>
    </source>
</evidence>
<evidence type="ECO:0000313" key="2">
    <source>
        <dbReference type="EMBL" id="CFE41128.1"/>
    </source>
</evidence>
<dbReference type="Proteomes" id="UP000050139">
    <property type="component" value="Unassembled WGS sequence"/>
</dbReference>
<evidence type="ECO:0000313" key="7">
    <source>
        <dbReference type="EMBL" id="CLW14148.1"/>
    </source>
</evidence>
<dbReference type="STRING" id="115862.BBG46_09105"/>
<dbReference type="Proteomes" id="UP000300237">
    <property type="component" value="Chromosome"/>
</dbReference>
<accession>A0A045H191</accession>
<reference evidence="12 24" key="6">
    <citation type="submission" date="2017-02" db="EMBL/GenBank/DDBJ databases">
        <title>Protein polymorphisms may explain contrasting epidemiological fitness of two variants of a multidrug-resistant Mycobacterium tuberculosis strain.</title>
        <authorList>
            <person name="Bigi M.M."/>
            <person name="Lopez B."/>
            <person name="Blanco F.C."/>
            <person name="Sasiain M.C."/>
            <person name="De La Barrera S."/>
            <person name="Ritacco V."/>
            <person name="Bigi F."/>
            <person name="Soria M.A."/>
        </authorList>
    </citation>
    <scope>NUCLEOTIDE SEQUENCE [LARGE SCALE GENOMIC DNA]</scope>
    <source>
        <strain evidence="12 24">6548</strain>
    </source>
</reference>
<dbReference type="EMBL" id="COPH01000013">
    <property type="protein sequence ID" value="CLW14148.1"/>
    <property type="molecule type" value="Genomic_DNA"/>
</dbReference>